<name>A0A0E9SHG3_ANGAN</name>
<reference evidence="1" key="2">
    <citation type="journal article" date="2015" name="Fish Shellfish Immunol.">
        <title>Early steps in the European eel (Anguilla anguilla)-Vibrio vulnificus interaction in the gills: Role of the RtxA13 toxin.</title>
        <authorList>
            <person name="Callol A."/>
            <person name="Pajuelo D."/>
            <person name="Ebbesson L."/>
            <person name="Teles M."/>
            <person name="MacKenzie S."/>
            <person name="Amaro C."/>
        </authorList>
    </citation>
    <scope>NUCLEOTIDE SEQUENCE</scope>
</reference>
<dbReference type="EMBL" id="GBXM01067788">
    <property type="protein sequence ID" value="JAH40789.1"/>
    <property type="molecule type" value="Transcribed_RNA"/>
</dbReference>
<proteinExistence type="predicted"/>
<evidence type="ECO:0000313" key="1">
    <source>
        <dbReference type="EMBL" id="JAH40789.1"/>
    </source>
</evidence>
<reference evidence="1" key="1">
    <citation type="submission" date="2014-11" db="EMBL/GenBank/DDBJ databases">
        <authorList>
            <person name="Amaro Gonzalez C."/>
        </authorList>
    </citation>
    <scope>NUCLEOTIDE SEQUENCE</scope>
</reference>
<accession>A0A0E9SHG3</accession>
<sequence length="21" mass="2280">MPSNTHLHGKFIGIKAKDSVV</sequence>
<protein>
    <submittedName>
        <fullName evidence="1">Uncharacterized protein</fullName>
    </submittedName>
</protein>
<dbReference type="AlphaFoldDB" id="A0A0E9SHG3"/>
<organism evidence="1">
    <name type="scientific">Anguilla anguilla</name>
    <name type="common">European freshwater eel</name>
    <name type="synonym">Muraena anguilla</name>
    <dbReference type="NCBI Taxonomy" id="7936"/>
    <lineage>
        <taxon>Eukaryota</taxon>
        <taxon>Metazoa</taxon>
        <taxon>Chordata</taxon>
        <taxon>Craniata</taxon>
        <taxon>Vertebrata</taxon>
        <taxon>Euteleostomi</taxon>
        <taxon>Actinopterygii</taxon>
        <taxon>Neopterygii</taxon>
        <taxon>Teleostei</taxon>
        <taxon>Anguilliformes</taxon>
        <taxon>Anguillidae</taxon>
        <taxon>Anguilla</taxon>
    </lineage>
</organism>
<dbReference type="EMBL" id="GBXM01069149">
    <property type="protein sequence ID" value="JAH39428.1"/>
    <property type="molecule type" value="Transcribed_RNA"/>
</dbReference>